<dbReference type="Gene3D" id="3.40.50.300">
    <property type="entry name" value="P-loop containing nucleotide triphosphate hydrolases"/>
    <property type="match status" value="1"/>
</dbReference>
<dbReference type="InterPro" id="IPR027417">
    <property type="entry name" value="P-loop_NTPase"/>
</dbReference>
<dbReference type="InterPro" id="IPR052026">
    <property type="entry name" value="ExeA_AAA_ATPase_DNA-bind"/>
</dbReference>
<dbReference type="SMART" id="SM00382">
    <property type="entry name" value="AAA"/>
    <property type="match status" value="1"/>
</dbReference>
<sequence>MAQALNYYLEHFGLRERPFALAPDPEFLYWSPEHRGAYAMLDYGLSTRAPITLLTGEIGAGKTTLLHHFIDGLEDSVTIGMISNARPGVNDIMRRVCAALGLTLPGGGAEDDAFPAIQDFLLAEHANGNRVLLVIDEAQNLNRDALEDLRMLTNINAGRDEVLQLLLVGQPELRAMVRRPDLIQFAQRVAASYHLPRLDIASTGGYIASRIRHAGGNPGIFSRQAAELVHQATDGVPRLINQLCDLSLTYAYAAKEPMVKRDTVAQVLRDGVFFGASDGSGDGAQG</sequence>
<dbReference type="AlphaFoldDB" id="A0A2U2C610"/>
<dbReference type="GeneID" id="94366829"/>
<organism evidence="2 3">
    <name type="scientific">Pararhodobacter marinus</name>
    <dbReference type="NCBI Taxonomy" id="2184063"/>
    <lineage>
        <taxon>Bacteria</taxon>
        <taxon>Pseudomonadati</taxon>
        <taxon>Pseudomonadota</taxon>
        <taxon>Alphaproteobacteria</taxon>
        <taxon>Rhodobacterales</taxon>
        <taxon>Paracoccaceae</taxon>
        <taxon>Pararhodobacter</taxon>
    </lineage>
</organism>
<dbReference type="SUPFAM" id="SSF52540">
    <property type="entry name" value="P-loop containing nucleoside triphosphate hydrolases"/>
    <property type="match status" value="1"/>
</dbReference>
<dbReference type="Proteomes" id="UP000244940">
    <property type="component" value="Unassembled WGS sequence"/>
</dbReference>
<dbReference type="OrthoDB" id="7828921at2"/>
<dbReference type="RefSeq" id="WP_109534778.1">
    <property type="nucleotide sequence ID" value="NZ_QEYD01000012.1"/>
</dbReference>
<comment type="caution">
    <text evidence="2">The sequence shown here is derived from an EMBL/GenBank/DDBJ whole genome shotgun (WGS) entry which is preliminary data.</text>
</comment>
<proteinExistence type="predicted"/>
<keyword evidence="3" id="KW-1185">Reference proteome</keyword>
<dbReference type="Pfam" id="PF13401">
    <property type="entry name" value="AAA_22"/>
    <property type="match status" value="1"/>
</dbReference>
<dbReference type="InterPro" id="IPR003593">
    <property type="entry name" value="AAA+_ATPase"/>
</dbReference>
<dbReference type="GO" id="GO:0016887">
    <property type="term" value="F:ATP hydrolysis activity"/>
    <property type="evidence" value="ECO:0007669"/>
    <property type="project" value="InterPro"/>
</dbReference>
<evidence type="ECO:0000259" key="1">
    <source>
        <dbReference type="SMART" id="SM00382"/>
    </source>
</evidence>
<dbReference type="EMBL" id="QEYD01000012">
    <property type="protein sequence ID" value="PWE27234.1"/>
    <property type="molecule type" value="Genomic_DNA"/>
</dbReference>
<feature type="domain" description="AAA+ ATPase" evidence="1">
    <location>
        <begin position="48"/>
        <end position="190"/>
    </location>
</feature>
<evidence type="ECO:0000313" key="3">
    <source>
        <dbReference type="Proteomes" id="UP000244940"/>
    </source>
</evidence>
<dbReference type="PANTHER" id="PTHR35894:SF1">
    <property type="entry name" value="PHOSPHORIBULOKINASE _ URIDINE KINASE FAMILY"/>
    <property type="match status" value="1"/>
</dbReference>
<name>A0A2U2C610_9RHOB</name>
<evidence type="ECO:0000313" key="2">
    <source>
        <dbReference type="EMBL" id="PWE27234.1"/>
    </source>
</evidence>
<reference evidence="2 3" key="1">
    <citation type="submission" date="2018-05" db="EMBL/GenBank/DDBJ databases">
        <title>Pararhodobacter marina sp. nov., isolated from deep-sea water of the Indian Ocean.</title>
        <authorList>
            <person name="Lai Q.Sr."/>
            <person name="Liu X."/>
            <person name="Shao Z."/>
        </authorList>
    </citation>
    <scope>NUCLEOTIDE SEQUENCE [LARGE SCALE GENOMIC DNA]</scope>
    <source>
        <strain evidence="2 3">CIC4N-9</strain>
    </source>
</reference>
<gene>
    <name evidence="2" type="ORF">C4N9_18195</name>
</gene>
<accession>A0A2U2C610</accession>
<dbReference type="PANTHER" id="PTHR35894">
    <property type="entry name" value="GENERAL SECRETION PATHWAY PROTEIN A-RELATED"/>
    <property type="match status" value="1"/>
</dbReference>
<dbReference type="InterPro" id="IPR049945">
    <property type="entry name" value="AAA_22"/>
</dbReference>
<protein>
    <submittedName>
        <fullName evidence="2">ATPase</fullName>
    </submittedName>
</protein>